<feature type="compositionally biased region" description="Basic and acidic residues" evidence="1">
    <location>
        <begin position="45"/>
        <end position="54"/>
    </location>
</feature>
<dbReference type="EMBL" id="CADEAL010004013">
    <property type="protein sequence ID" value="CAB1449366.1"/>
    <property type="molecule type" value="Genomic_DNA"/>
</dbReference>
<accession>A0A9N7VJ47</accession>
<evidence type="ECO:0000256" key="1">
    <source>
        <dbReference type="SAM" id="MobiDB-lite"/>
    </source>
</evidence>
<sequence length="159" mass="17895">MVGLPKKLRKTLSEERKKRKRERGRDLPHLLEDPGQQKGGRRGRKTEEGQKREREEAIKRFLLHRTNGLFSSGSLPRLGDNGADTHPTGNGLKVGGFGWVSVLVFSPTPGTRLTWLAVLSPTEGVRSFYETDPEECEEQESDHPALDLDMEALEEGDEF</sequence>
<name>A0A9N7VJ47_PLEPL</name>
<gene>
    <name evidence="2" type="ORF">PLEPLA_LOCUS37047</name>
</gene>
<feature type="compositionally biased region" description="Acidic residues" evidence="1">
    <location>
        <begin position="148"/>
        <end position="159"/>
    </location>
</feature>
<keyword evidence="3" id="KW-1185">Reference proteome</keyword>
<dbReference type="AlphaFoldDB" id="A0A9N7VJ47"/>
<comment type="caution">
    <text evidence="2">The sequence shown here is derived from an EMBL/GenBank/DDBJ whole genome shotgun (WGS) entry which is preliminary data.</text>
</comment>
<organism evidence="2 3">
    <name type="scientific">Pleuronectes platessa</name>
    <name type="common">European plaice</name>
    <dbReference type="NCBI Taxonomy" id="8262"/>
    <lineage>
        <taxon>Eukaryota</taxon>
        <taxon>Metazoa</taxon>
        <taxon>Chordata</taxon>
        <taxon>Craniata</taxon>
        <taxon>Vertebrata</taxon>
        <taxon>Euteleostomi</taxon>
        <taxon>Actinopterygii</taxon>
        <taxon>Neopterygii</taxon>
        <taxon>Teleostei</taxon>
        <taxon>Neoteleostei</taxon>
        <taxon>Acanthomorphata</taxon>
        <taxon>Carangaria</taxon>
        <taxon>Pleuronectiformes</taxon>
        <taxon>Pleuronectoidei</taxon>
        <taxon>Pleuronectidae</taxon>
        <taxon>Pleuronectes</taxon>
    </lineage>
</organism>
<reference evidence="2" key="1">
    <citation type="submission" date="2020-03" db="EMBL/GenBank/DDBJ databases">
        <authorList>
            <person name="Weist P."/>
        </authorList>
    </citation>
    <scope>NUCLEOTIDE SEQUENCE</scope>
</reference>
<evidence type="ECO:0000313" key="2">
    <source>
        <dbReference type="EMBL" id="CAB1449366.1"/>
    </source>
</evidence>
<dbReference type="Proteomes" id="UP001153269">
    <property type="component" value="Unassembled WGS sequence"/>
</dbReference>
<evidence type="ECO:0000313" key="3">
    <source>
        <dbReference type="Proteomes" id="UP001153269"/>
    </source>
</evidence>
<protein>
    <submittedName>
        <fullName evidence="2">Uncharacterized protein</fullName>
    </submittedName>
</protein>
<proteinExistence type="predicted"/>
<feature type="compositionally biased region" description="Basic and acidic residues" evidence="1">
    <location>
        <begin position="23"/>
        <end position="32"/>
    </location>
</feature>
<feature type="compositionally biased region" description="Basic residues" evidence="1">
    <location>
        <begin position="1"/>
        <end position="10"/>
    </location>
</feature>
<feature type="region of interest" description="Disordered" evidence="1">
    <location>
        <begin position="132"/>
        <end position="159"/>
    </location>
</feature>
<feature type="region of interest" description="Disordered" evidence="1">
    <location>
        <begin position="1"/>
        <end position="54"/>
    </location>
</feature>